<gene>
    <name evidence="2" type="ORF">JIN84_22375</name>
</gene>
<evidence type="ECO:0000313" key="3">
    <source>
        <dbReference type="Proteomes" id="UP000600139"/>
    </source>
</evidence>
<name>A0A934R7D1_9BACT</name>
<dbReference type="AlphaFoldDB" id="A0A934R7D1"/>
<dbReference type="SUPFAM" id="SSF48613">
    <property type="entry name" value="Heme oxygenase-like"/>
    <property type="match status" value="1"/>
</dbReference>
<dbReference type="InterPro" id="IPR016084">
    <property type="entry name" value="Haem_Oase-like_multi-hlx"/>
</dbReference>
<dbReference type="CDD" id="cd19166">
    <property type="entry name" value="HemeO-bac"/>
    <property type="match status" value="1"/>
</dbReference>
<protein>
    <submittedName>
        <fullName evidence="2">Biliverdin-producing heme oxygenase</fullName>
    </submittedName>
</protein>
<evidence type="ECO:0000256" key="1">
    <source>
        <dbReference type="SAM" id="MobiDB-lite"/>
    </source>
</evidence>
<dbReference type="EMBL" id="JAENIK010000013">
    <property type="protein sequence ID" value="MBK1818382.1"/>
    <property type="molecule type" value="Genomic_DNA"/>
</dbReference>
<dbReference type="GO" id="GO:0004392">
    <property type="term" value="F:heme oxygenase (decyclizing) activity"/>
    <property type="evidence" value="ECO:0007669"/>
    <property type="project" value="InterPro"/>
</dbReference>
<dbReference type="Proteomes" id="UP000600139">
    <property type="component" value="Unassembled WGS sequence"/>
</dbReference>
<dbReference type="Pfam" id="PF01126">
    <property type="entry name" value="Heme_oxygenase"/>
    <property type="match status" value="1"/>
</dbReference>
<dbReference type="GO" id="GO:0006788">
    <property type="term" value="P:heme oxidation"/>
    <property type="evidence" value="ECO:0007669"/>
    <property type="project" value="InterPro"/>
</dbReference>
<comment type="caution">
    <text evidence="2">The sequence shown here is derived from an EMBL/GenBank/DDBJ whole genome shotgun (WGS) entry which is preliminary data.</text>
</comment>
<organism evidence="2 3">
    <name type="scientific">Luteolibacter yonseiensis</name>
    <dbReference type="NCBI Taxonomy" id="1144680"/>
    <lineage>
        <taxon>Bacteria</taxon>
        <taxon>Pseudomonadati</taxon>
        <taxon>Verrucomicrobiota</taxon>
        <taxon>Verrucomicrobiia</taxon>
        <taxon>Verrucomicrobiales</taxon>
        <taxon>Verrucomicrobiaceae</taxon>
        <taxon>Luteolibacter</taxon>
    </lineage>
</organism>
<dbReference type="InterPro" id="IPR016053">
    <property type="entry name" value="Haem_Oase-like"/>
</dbReference>
<feature type="region of interest" description="Disordered" evidence="1">
    <location>
        <begin position="1"/>
        <end position="27"/>
    </location>
</feature>
<keyword evidence="3" id="KW-1185">Reference proteome</keyword>
<evidence type="ECO:0000313" key="2">
    <source>
        <dbReference type="EMBL" id="MBK1818382.1"/>
    </source>
</evidence>
<feature type="compositionally biased region" description="Basic and acidic residues" evidence="1">
    <location>
        <begin position="1"/>
        <end position="24"/>
    </location>
</feature>
<dbReference type="Gene3D" id="1.20.910.10">
    <property type="entry name" value="Heme oxygenase-like"/>
    <property type="match status" value="1"/>
</dbReference>
<reference evidence="2" key="1">
    <citation type="submission" date="2021-01" db="EMBL/GenBank/DDBJ databases">
        <title>Modified the classification status of verrucomicrobia.</title>
        <authorList>
            <person name="Feng X."/>
        </authorList>
    </citation>
    <scope>NUCLEOTIDE SEQUENCE</scope>
    <source>
        <strain evidence="2">JCM 18052</strain>
    </source>
</reference>
<proteinExistence type="predicted"/>
<dbReference type="RefSeq" id="WP_200353329.1">
    <property type="nucleotide sequence ID" value="NZ_BAABHZ010000002.1"/>
</dbReference>
<sequence>MGLTRDTLKDHTSEAHRRLDETEPVKGLAGGTLSETSYAKLLGIYHDFFSHFENKMREDHRDIVDELGDFRFSKTGWLREDLSTLGRDAGVDAGSTFQIPDSLAGVAGCLYVVEGSTLGGLHLSKSGKGFPGGAGRFYEAYGDDTITAWKSFIEWLETRVTQPEERISACEAAVRTFDWFEERFRHHPQG</sequence>
<accession>A0A934R7D1</accession>